<dbReference type="GO" id="GO:0016787">
    <property type="term" value="F:hydrolase activity"/>
    <property type="evidence" value="ECO:0007669"/>
    <property type="project" value="UniProtKB-KW"/>
</dbReference>
<name>A0ABU3XHG6_9BACI</name>
<keyword evidence="2" id="KW-1185">Reference proteome</keyword>
<evidence type="ECO:0000313" key="2">
    <source>
        <dbReference type="Proteomes" id="UP001287282"/>
    </source>
</evidence>
<protein>
    <submittedName>
        <fullName evidence="1">HAD family hydrolase</fullName>
    </submittedName>
</protein>
<feature type="non-terminal residue" evidence="1">
    <location>
        <position position="65"/>
    </location>
</feature>
<reference evidence="1 2" key="1">
    <citation type="submission" date="2023-10" db="EMBL/GenBank/DDBJ databases">
        <title>Screening of Alkalihalobacillus lindianensis BZ-TG-R113 and Its Alleviation of Salt Stress on Rapeseed Growth.</title>
        <authorList>
            <person name="Zhao B."/>
            <person name="Guo T."/>
        </authorList>
    </citation>
    <scope>NUCLEOTIDE SEQUENCE [LARGE SCALE GENOMIC DNA]</scope>
    <source>
        <strain evidence="1 2">BZ-TG-R113</strain>
    </source>
</reference>
<organism evidence="1 2">
    <name type="scientific">Alkalihalophilus lindianensis</name>
    <dbReference type="NCBI Taxonomy" id="1630542"/>
    <lineage>
        <taxon>Bacteria</taxon>
        <taxon>Bacillati</taxon>
        <taxon>Bacillota</taxon>
        <taxon>Bacilli</taxon>
        <taxon>Bacillales</taxon>
        <taxon>Bacillaceae</taxon>
        <taxon>Alkalihalophilus</taxon>
    </lineage>
</organism>
<dbReference type="Gene3D" id="3.40.50.1000">
    <property type="entry name" value="HAD superfamily/HAD-like"/>
    <property type="match status" value="1"/>
</dbReference>
<dbReference type="SUPFAM" id="SSF56784">
    <property type="entry name" value="HAD-like"/>
    <property type="match status" value="1"/>
</dbReference>
<sequence length="65" mass="7356">MQTGKQGFLANETPLAPKEEIAQLYQFLVSSGYTFGIGTGRPELEVVQPFQHLDWLQYLDVSRIV</sequence>
<proteinExistence type="predicted"/>
<dbReference type="InterPro" id="IPR036412">
    <property type="entry name" value="HAD-like_sf"/>
</dbReference>
<dbReference type="InterPro" id="IPR023214">
    <property type="entry name" value="HAD_sf"/>
</dbReference>
<dbReference type="EMBL" id="JAWJBA010000604">
    <property type="protein sequence ID" value="MDV2687334.1"/>
    <property type="molecule type" value="Genomic_DNA"/>
</dbReference>
<comment type="caution">
    <text evidence="1">The sequence shown here is derived from an EMBL/GenBank/DDBJ whole genome shotgun (WGS) entry which is preliminary data.</text>
</comment>
<evidence type="ECO:0000313" key="1">
    <source>
        <dbReference type="EMBL" id="MDV2687334.1"/>
    </source>
</evidence>
<gene>
    <name evidence="1" type="ORF">RYX56_23595</name>
</gene>
<accession>A0ABU3XHG6</accession>
<keyword evidence="1" id="KW-0378">Hydrolase</keyword>
<dbReference type="Proteomes" id="UP001287282">
    <property type="component" value="Unassembled WGS sequence"/>
</dbReference>